<evidence type="ECO:0000313" key="1">
    <source>
        <dbReference type="EMBL" id="NYJ35840.1"/>
    </source>
</evidence>
<protein>
    <recommendedName>
        <fullName evidence="3">SapB/AmfS family lantipeptide</fullName>
    </recommendedName>
</protein>
<proteinExistence type="predicted"/>
<evidence type="ECO:0008006" key="3">
    <source>
        <dbReference type="Google" id="ProtNLM"/>
    </source>
</evidence>
<gene>
    <name evidence="1" type="ORF">HNR10_003721</name>
</gene>
<dbReference type="InterPro" id="IPR045825">
    <property type="entry name" value="RamS"/>
</dbReference>
<keyword evidence="2" id="KW-1185">Reference proteome</keyword>
<evidence type="ECO:0000313" key="2">
    <source>
        <dbReference type="Proteomes" id="UP000572051"/>
    </source>
</evidence>
<dbReference type="RefSeq" id="WP_179825272.1">
    <property type="nucleotide sequence ID" value="NZ_JACCFS010000001.1"/>
</dbReference>
<dbReference type="NCBIfam" id="NF038154">
    <property type="entry name" value="lanthi_III_a"/>
    <property type="match status" value="1"/>
</dbReference>
<dbReference type="NCBIfam" id="NF033212">
    <property type="entry name" value="SapB_AmfS_lanti"/>
    <property type="match status" value="1"/>
</dbReference>
<name>A0A7Z0EPD8_9ACTN</name>
<accession>A0A7Z0EPD8</accession>
<sequence length="42" mass="4207">MSYVLDLQSMDSAAAGDAPASWSPGSTISSFGCYSTASVAIC</sequence>
<dbReference type="AlphaFoldDB" id="A0A7Z0EPD8"/>
<comment type="caution">
    <text evidence="1">The sequence shown here is derived from an EMBL/GenBank/DDBJ whole genome shotgun (WGS) entry which is preliminary data.</text>
</comment>
<dbReference type="Proteomes" id="UP000572051">
    <property type="component" value="Unassembled WGS sequence"/>
</dbReference>
<reference evidence="1 2" key="1">
    <citation type="submission" date="2020-07" db="EMBL/GenBank/DDBJ databases">
        <title>Sequencing the genomes of 1000 actinobacteria strains.</title>
        <authorList>
            <person name="Klenk H.-P."/>
        </authorList>
    </citation>
    <scope>NUCLEOTIDE SEQUENCE [LARGE SCALE GENOMIC DNA]</scope>
    <source>
        <strain evidence="1 2">DSM 44442</strain>
    </source>
</reference>
<dbReference type="EMBL" id="JACCFS010000001">
    <property type="protein sequence ID" value="NYJ35840.1"/>
    <property type="molecule type" value="Genomic_DNA"/>
</dbReference>
<dbReference type="Pfam" id="PF19402">
    <property type="entry name" value="RamS"/>
    <property type="match status" value="1"/>
</dbReference>
<organism evidence="1 2">
    <name type="scientific">Nocardiopsis aegyptia</name>
    <dbReference type="NCBI Taxonomy" id="220378"/>
    <lineage>
        <taxon>Bacteria</taxon>
        <taxon>Bacillati</taxon>
        <taxon>Actinomycetota</taxon>
        <taxon>Actinomycetes</taxon>
        <taxon>Streptosporangiales</taxon>
        <taxon>Nocardiopsidaceae</taxon>
        <taxon>Nocardiopsis</taxon>
    </lineage>
</organism>